<dbReference type="Gene3D" id="3.40.50.300">
    <property type="entry name" value="P-loop containing nucleotide triphosphate hydrolases"/>
    <property type="match status" value="1"/>
</dbReference>
<sequence>GAQFNNVGRDQINYHGSTVSILEILGKYNVPGATYDSSQREYAPSCLPNTRLDVMGRIWEWVSDNDGRPIYWLTGLAGSGKSTIAQTFAKECADENKLAASFFFSRGSVQCSSISKIILTLAYQLAISVPPVQGLINEALQADPSIPDKNLAVQFTKLVYRPILALEH</sequence>
<dbReference type="InterPro" id="IPR056884">
    <property type="entry name" value="NPHP3-like_N"/>
</dbReference>
<dbReference type="AlphaFoldDB" id="A0A0C3GCN7"/>
<organism evidence="3 4">
    <name type="scientific">Piloderma croceum (strain F 1598)</name>
    <dbReference type="NCBI Taxonomy" id="765440"/>
    <lineage>
        <taxon>Eukaryota</taxon>
        <taxon>Fungi</taxon>
        <taxon>Dikarya</taxon>
        <taxon>Basidiomycota</taxon>
        <taxon>Agaricomycotina</taxon>
        <taxon>Agaricomycetes</taxon>
        <taxon>Agaricomycetidae</taxon>
        <taxon>Atheliales</taxon>
        <taxon>Atheliaceae</taxon>
        <taxon>Piloderma</taxon>
    </lineage>
</organism>
<dbReference type="InterPro" id="IPR027417">
    <property type="entry name" value="P-loop_NTPase"/>
</dbReference>
<evidence type="ECO:0000259" key="2">
    <source>
        <dbReference type="Pfam" id="PF24883"/>
    </source>
</evidence>
<feature type="non-terminal residue" evidence="3">
    <location>
        <position position="1"/>
    </location>
</feature>
<dbReference type="Proteomes" id="UP000054166">
    <property type="component" value="Unassembled WGS sequence"/>
</dbReference>
<proteinExistence type="predicted"/>
<evidence type="ECO:0000256" key="1">
    <source>
        <dbReference type="ARBA" id="ARBA00022737"/>
    </source>
</evidence>
<gene>
    <name evidence="3" type="ORF">PILCRDRAFT_33687</name>
</gene>
<name>A0A0C3GCN7_PILCF</name>
<reference evidence="4" key="2">
    <citation type="submission" date="2015-01" db="EMBL/GenBank/DDBJ databases">
        <title>Evolutionary Origins and Diversification of the Mycorrhizal Mutualists.</title>
        <authorList>
            <consortium name="DOE Joint Genome Institute"/>
            <consortium name="Mycorrhizal Genomics Consortium"/>
            <person name="Kohler A."/>
            <person name="Kuo A."/>
            <person name="Nagy L.G."/>
            <person name="Floudas D."/>
            <person name="Copeland A."/>
            <person name="Barry K.W."/>
            <person name="Cichocki N."/>
            <person name="Veneault-Fourrey C."/>
            <person name="LaButti K."/>
            <person name="Lindquist E.A."/>
            <person name="Lipzen A."/>
            <person name="Lundell T."/>
            <person name="Morin E."/>
            <person name="Murat C."/>
            <person name="Riley R."/>
            <person name="Ohm R."/>
            <person name="Sun H."/>
            <person name="Tunlid A."/>
            <person name="Henrissat B."/>
            <person name="Grigoriev I.V."/>
            <person name="Hibbett D.S."/>
            <person name="Martin F."/>
        </authorList>
    </citation>
    <scope>NUCLEOTIDE SEQUENCE [LARGE SCALE GENOMIC DNA]</scope>
    <source>
        <strain evidence="4">F 1598</strain>
    </source>
</reference>
<dbReference type="EMBL" id="KN832977">
    <property type="protein sequence ID" value="KIM88411.1"/>
    <property type="molecule type" value="Genomic_DNA"/>
</dbReference>
<dbReference type="STRING" id="765440.A0A0C3GCN7"/>
<evidence type="ECO:0000313" key="3">
    <source>
        <dbReference type="EMBL" id="KIM88411.1"/>
    </source>
</evidence>
<accession>A0A0C3GCN7</accession>
<reference evidence="3 4" key="1">
    <citation type="submission" date="2014-04" db="EMBL/GenBank/DDBJ databases">
        <authorList>
            <consortium name="DOE Joint Genome Institute"/>
            <person name="Kuo A."/>
            <person name="Tarkka M."/>
            <person name="Buscot F."/>
            <person name="Kohler A."/>
            <person name="Nagy L.G."/>
            <person name="Floudas D."/>
            <person name="Copeland A."/>
            <person name="Barry K.W."/>
            <person name="Cichocki N."/>
            <person name="Veneault-Fourrey C."/>
            <person name="LaButti K."/>
            <person name="Lindquist E.A."/>
            <person name="Lipzen A."/>
            <person name="Lundell T."/>
            <person name="Morin E."/>
            <person name="Murat C."/>
            <person name="Sun H."/>
            <person name="Tunlid A."/>
            <person name="Henrissat B."/>
            <person name="Grigoriev I.V."/>
            <person name="Hibbett D.S."/>
            <person name="Martin F."/>
            <person name="Nordberg H.P."/>
            <person name="Cantor M.N."/>
            <person name="Hua S.X."/>
        </authorList>
    </citation>
    <scope>NUCLEOTIDE SEQUENCE [LARGE SCALE GENOMIC DNA]</scope>
    <source>
        <strain evidence="3 4">F 1598</strain>
    </source>
</reference>
<feature type="domain" description="Nephrocystin 3-like N-terminal" evidence="2">
    <location>
        <begin position="58"/>
        <end position="160"/>
    </location>
</feature>
<dbReference type="OrthoDB" id="3269932at2759"/>
<keyword evidence="1" id="KW-0677">Repeat</keyword>
<keyword evidence="4" id="KW-1185">Reference proteome</keyword>
<protein>
    <recommendedName>
        <fullName evidence="2">Nephrocystin 3-like N-terminal domain-containing protein</fullName>
    </recommendedName>
</protein>
<feature type="non-terminal residue" evidence="3">
    <location>
        <position position="168"/>
    </location>
</feature>
<evidence type="ECO:0000313" key="4">
    <source>
        <dbReference type="Proteomes" id="UP000054166"/>
    </source>
</evidence>
<dbReference type="Pfam" id="PF24883">
    <property type="entry name" value="NPHP3_N"/>
    <property type="match status" value="1"/>
</dbReference>
<dbReference type="SUPFAM" id="SSF52540">
    <property type="entry name" value="P-loop containing nucleoside triphosphate hydrolases"/>
    <property type="match status" value="1"/>
</dbReference>
<dbReference type="InParanoid" id="A0A0C3GCN7"/>
<dbReference type="HOGENOM" id="CLU_000288_6_8_1"/>